<proteinExistence type="predicted"/>
<keyword evidence="2" id="KW-1185">Reference proteome</keyword>
<accession>A0ABN1FXT1</accession>
<reference evidence="1 2" key="1">
    <citation type="journal article" date="2019" name="Int. J. Syst. Evol. Microbiol.">
        <title>The Global Catalogue of Microorganisms (GCM) 10K type strain sequencing project: providing services to taxonomists for standard genome sequencing and annotation.</title>
        <authorList>
            <consortium name="The Broad Institute Genomics Platform"/>
            <consortium name="The Broad Institute Genome Sequencing Center for Infectious Disease"/>
            <person name="Wu L."/>
            <person name="Ma J."/>
        </authorList>
    </citation>
    <scope>NUCLEOTIDE SEQUENCE [LARGE SCALE GENOMIC DNA]</scope>
    <source>
        <strain evidence="1 2">JCM 15115</strain>
    </source>
</reference>
<dbReference type="InterPro" id="IPR043822">
    <property type="entry name" value="EsV_1_7_cys"/>
</dbReference>
<dbReference type="RefSeq" id="WP_343803645.1">
    <property type="nucleotide sequence ID" value="NZ_BAAADE010000002.1"/>
</dbReference>
<organism evidence="1 2">
    <name type="scientific">Paenochrobactrum glaciei</name>
    <dbReference type="NCBI Taxonomy" id="486407"/>
    <lineage>
        <taxon>Bacteria</taxon>
        <taxon>Pseudomonadati</taxon>
        <taxon>Pseudomonadota</taxon>
        <taxon>Alphaproteobacteria</taxon>
        <taxon>Hyphomicrobiales</taxon>
        <taxon>Brucellaceae</taxon>
        <taxon>Paenochrobactrum</taxon>
    </lineage>
</organism>
<name>A0ABN1FXT1_9HYPH</name>
<evidence type="ECO:0000313" key="1">
    <source>
        <dbReference type="EMBL" id="GAA0599997.1"/>
    </source>
</evidence>
<protein>
    <submittedName>
        <fullName evidence="1">Uncharacterized protein</fullName>
    </submittedName>
</protein>
<sequence length="56" mass="6186">MDKDKSSESAQSGVEEHPCMANGCTKWGSFGFRGRYGQLWFCGEHKAEGEDQLSGK</sequence>
<dbReference type="Proteomes" id="UP001424441">
    <property type="component" value="Unassembled WGS sequence"/>
</dbReference>
<comment type="caution">
    <text evidence="1">The sequence shown here is derived from an EMBL/GenBank/DDBJ whole genome shotgun (WGS) entry which is preliminary data.</text>
</comment>
<gene>
    <name evidence="1" type="ORF">GCM10008943_13990</name>
</gene>
<evidence type="ECO:0000313" key="2">
    <source>
        <dbReference type="Proteomes" id="UP001424441"/>
    </source>
</evidence>
<dbReference type="Pfam" id="PF19114">
    <property type="entry name" value="EsV_1_7_cys"/>
    <property type="match status" value="1"/>
</dbReference>
<dbReference type="EMBL" id="BAAADE010000002">
    <property type="protein sequence ID" value="GAA0599997.1"/>
    <property type="molecule type" value="Genomic_DNA"/>
</dbReference>